<reference evidence="3 4" key="1">
    <citation type="journal article" date="2019" name="Nat. Ecol. Evol.">
        <title>Megaphylogeny resolves global patterns of mushroom evolution.</title>
        <authorList>
            <person name="Varga T."/>
            <person name="Krizsan K."/>
            <person name="Foldi C."/>
            <person name="Dima B."/>
            <person name="Sanchez-Garcia M."/>
            <person name="Sanchez-Ramirez S."/>
            <person name="Szollosi G.J."/>
            <person name="Szarkandi J.G."/>
            <person name="Papp V."/>
            <person name="Albert L."/>
            <person name="Andreopoulos W."/>
            <person name="Angelini C."/>
            <person name="Antonin V."/>
            <person name="Barry K.W."/>
            <person name="Bougher N.L."/>
            <person name="Buchanan P."/>
            <person name="Buyck B."/>
            <person name="Bense V."/>
            <person name="Catcheside P."/>
            <person name="Chovatia M."/>
            <person name="Cooper J."/>
            <person name="Damon W."/>
            <person name="Desjardin D."/>
            <person name="Finy P."/>
            <person name="Geml J."/>
            <person name="Haridas S."/>
            <person name="Hughes K."/>
            <person name="Justo A."/>
            <person name="Karasinski D."/>
            <person name="Kautmanova I."/>
            <person name="Kiss B."/>
            <person name="Kocsube S."/>
            <person name="Kotiranta H."/>
            <person name="LaButti K.M."/>
            <person name="Lechner B.E."/>
            <person name="Liimatainen K."/>
            <person name="Lipzen A."/>
            <person name="Lukacs Z."/>
            <person name="Mihaltcheva S."/>
            <person name="Morgado L.N."/>
            <person name="Niskanen T."/>
            <person name="Noordeloos M.E."/>
            <person name="Ohm R.A."/>
            <person name="Ortiz-Santana B."/>
            <person name="Ovrebo C."/>
            <person name="Racz N."/>
            <person name="Riley R."/>
            <person name="Savchenko A."/>
            <person name="Shiryaev A."/>
            <person name="Soop K."/>
            <person name="Spirin V."/>
            <person name="Szebenyi C."/>
            <person name="Tomsovsky M."/>
            <person name="Tulloss R.E."/>
            <person name="Uehling J."/>
            <person name="Grigoriev I.V."/>
            <person name="Vagvolgyi C."/>
            <person name="Papp T."/>
            <person name="Martin F.M."/>
            <person name="Miettinen O."/>
            <person name="Hibbett D.S."/>
            <person name="Nagy L.G."/>
        </authorList>
    </citation>
    <scope>NUCLEOTIDE SEQUENCE [LARGE SCALE GENOMIC DNA]</scope>
    <source>
        <strain evidence="3 4">CBS 121175</strain>
    </source>
</reference>
<feature type="transmembrane region" description="Helical" evidence="2">
    <location>
        <begin position="107"/>
        <end position="125"/>
    </location>
</feature>
<dbReference type="AlphaFoldDB" id="A0A5C3KS85"/>
<feature type="transmembrane region" description="Helical" evidence="2">
    <location>
        <begin position="20"/>
        <end position="43"/>
    </location>
</feature>
<gene>
    <name evidence="3" type="ORF">FA15DRAFT_705433</name>
</gene>
<feature type="region of interest" description="Disordered" evidence="1">
    <location>
        <begin position="316"/>
        <end position="345"/>
    </location>
</feature>
<feature type="transmembrane region" description="Helical" evidence="2">
    <location>
        <begin position="180"/>
        <end position="199"/>
    </location>
</feature>
<dbReference type="Proteomes" id="UP000307440">
    <property type="component" value="Unassembled WGS sequence"/>
</dbReference>
<evidence type="ECO:0000256" key="2">
    <source>
        <dbReference type="SAM" id="Phobius"/>
    </source>
</evidence>
<protein>
    <submittedName>
        <fullName evidence="3">Uncharacterized protein</fullName>
    </submittedName>
</protein>
<keyword evidence="2" id="KW-1133">Transmembrane helix</keyword>
<feature type="transmembrane region" description="Helical" evidence="2">
    <location>
        <begin position="55"/>
        <end position="73"/>
    </location>
</feature>
<name>A0A5C3KS85_COPMA</name>
<sequence>MSELDLEHLGLEIGIANYTGLLISTLATGIQSFVTVYCLSIFFETSQMDRKGRKPYIVAGFLIALVNFLRTATDMPSVFNTTFRATSGMSFTSTAHWDANQGWDYKLGSICNTLIFVLADGLLLYRCYIVLHGLRWLIVLPTLTYIGTIAFGIILDLTTILKFLDSPARFTISVAEPARVGLSVATNVLITAFVGYRLAMAERSLARVLSLENTRAYTGATHLLVESTLPLSILGICYAAIRFAEIRFISLEHHLHLLVAHPVLEELYFSCLALSPQIIILRVTTGRSWMRAPELTSPLAAFSHSLAFAREPHGSLSALQSNGTHEHSQSADADVSPVSEDIEKA</sequence>
<dbReference type="OrthoDB" id="2751465at2759"/>
<accession>A0A5C3KS85</accession>
<keyword evidence="2" id="KW-0812">Transmembrane</keyword>
<keyword evidence="2" id="KW-0472">Membrane</keyword>
<dbReference type="EMBL" id="ML210218">
    <property type="protein sequence ID" value="TFK23441.1"/>
    <property type="molecule type" value="Genomic_DNA"/>
</dbReference>
<evidence type="ECO:0000256" key="1">
    <source>
        <dbReference type="SAM" id="MobiDB-lite"/>
    </source>
</evidence>
<proteinExistence type="predicted"/>
<evidence type="ECO:0000313" key="3">
    <source>
        <dbReference type="EMBL" id="TFK23441.1"/>
    </source>
</evidence>
<keyword evidence="4" id="KW-1185">Reference proteome</keyword>
<feature type="transmembrane region" description="Helical" evidence="2">
    <location>
        <begin position="220"/>
        <end position="241"/>
    </location>
</feature>
<organism evidence="3 4">
    <name type="scientific">Coprinopsis marcescibilis</name>
    <name type="common">Agaric fungus</name>
    <name type="synonym">Psathyrella marcescibilis</name>
    <dbReference type="NCBI Taxonomy" id="230819"/>
    <lineage>
        <taxon>Eukaryota</taxon>
        <taxon>Fungi</taxon>
        <taxon>Dikarya</taxon>
        <taxon>Basidiomycota</taxon>
        <taxon>Agaricomycotina</taxon>
        <taxon>Agaricomycetes</taxon>
        <taxon>Agaricomycetidae</taxon>
        <taxon>Agaricales</taxon>
        <taxon>Agaricineae</taxon>
        <taxon>Psathyrellaceae</taxon>
        <taxon>Coprinopsis</taxon>
    </lineage>
</organism>
<evidence type="ECO:0000313" key="4">
    <source>
        <dbReference type="Proteomes" id="UP000307440"/>
    </source>
</evidence>
<dbReference type="STRING" id="230819.A0A5C3KS85"/>
<feature type="transmembrane region" description="Helical" evidence="2">
    <location>
        <begin position="137"/>
        <end position="160"/>
    </location>
</feature>